<evidence type="ECO:0000256" key="4">
    <source>
        <dbReference type="ARBA" id="ARBA00023136"/>
    </source>
</evidence>
<keyword evidence="2 7" id="KW-0812">Transmembrane</keyword>
<evidence type="ECO:0000256" key="2">
    <source>
        <dbReference type="ARBA" id="ARBA00022692"/>
    </source>
</evidence>
<feature type="transmembrane region" description="Helical" evidence="7">
    <location>
        <begin position="149"/>
        <end position="171"/>
    </location>
</feature>
<evidence type="ECO:0000256" key="5">
    <source>
        <dbReference type="ARBA" id="ARBA00038359"/>
    </source>
</evidence>
<dbReference type="PANTHER" id="PTHR33048">
    <property type="entry name" value="PTH11-LIKE INTEGRAL MEMBRANE PROTEIN (AFU_ORTHOLOGUE AFUA_5G11245)"/>
    <property type="match status" value="1"/>
</dbReference>
<keyword evidence="10" id="KW-1185">Reference proteome</keyword>
<feature type="transmembrane region" description="Helical" evidence="7">
    <location>
        <begin position="236"/>
        <end position="259"/>
    </location>
</feature>
<protein>
    <recommendedName>
        <fullName evidence="8">Rhodopsin domain-containing protein</fullName>
    </recommendedName>
</protein>
<sequence>MWHSCKNTNFPSHATMSDGLQQLQRRAFQDGTKQTSMFAVAISFIFITTIVMGLRLHVRLRLVQGGLGMDDYLLLVGYVFTIALSIATMLCGWYGVGTHVKDIPLENMGPLLKSNYATRLLYTVALGFVKTSILVFYMRLDPRTLTRWAIYFLMGFVAALAITTFFFLAFVCAPPSLFWDTAAQAAAPEKCLSQPTQQMFFNLNGICNIIQDVSIYLLPIPMLWSLQMPLRQKVALGALFSVGLVAVGASCVRFYYVLFLADEADIWYYMADSLNWCNIEIYAAIICSSASTFKAILKTYIPKLWSSSQPSNPPNINQGYDRSNDGRFSMKPYGASSSHKSDSNRKYGVADLTNLTNLTTLTNLAVIENESEEAMVTDPAKNVASFTAKERNSP</sequence>
<feature type="region of interest" description="Disordered" evidence="6">
    <location>
        <begin position="374"/>
        <end position="394"/>
    </location>
</feature>
<name>A0A1Y2LV91_EPING</name>
<proteinExistence type="inferred from homology"/>
<evidence type="ECO:0000256" key="7">
    <source>
        <dbReference type="SAM" id="Phobius"/>
    </source>
</evidence>
<dbReference type="AlphaFoldDB" id="A0A1Y2LV91"/>
<feature type="domain" description="Rhodopsin" evidence="8">
    <location>
        <begin position="54"/>
        <end position="298"/>
    </location>
</feature>
<reference evidence="9 10" key="1">
    <citation type="journal article" date="2017" name="Genome Announc.">
        <title>Genome sequence of the saprophytic ascomycete Epicoccum nigrum ICMP 19927 strain isolated from New Zealand.</title>
        <authorList>
            <person name="Fokin M."/>
            <person name="Fleetwood D."/>
            <person name="Weir B.S."/>
            <person name="Villas-Boas S.G."/>
        </authorList>
    </citation>
    <scope>NUCLEOTIDE SEQUENCE [LARGE SCALE GENOMIC DNA]</scope>
    <source>
        <strain evidence="9 10">ICMP 19927</strain>
    </source>
</reference>
<feature type="transmembrane region" description="Helical" evidence="7">
    <location>
        <begin position="116"/>
        <end position="137"/>
    </location>
</feature>
<gene>
    <name evidence="9" type="ORF">B5807_09083</name>
</gene>
<dbReference type="Pfam" id="PF20684">
    <property type="entry name" value="Fung_rhodopsin"/>
    <property type="match status" value="1"/>
</dbReference>
<feature type="transmembrane region" description="Helical" evidence="7">
    <location>
        <begin position="37"/>
        <end position="60"/>
    </location>
</feature>
<dbReference type="EMBL" id="KZ107850">
    <property type="protein sequence ID" value="OSS46918.1"/>
    <property type="molecule type" value="Genomic_DNA"/>
</dbReference>
<dbReference type="InterPro" id="IPR052337">
    <property type="entry name" value="SAT4-like"/>
</dbReference>
<accession>A0A1Y2LV91</accession>
<keyword evidence="3 7" id="KW-1133">Transmembrane helix</keyword>
<evidence type="ECO:0000313" key="9">
    <source>
        <dbReference type="EMBL" id="OSS46918.1"/>
    </source>
</evidence>
<feature type="transmembrane region" description="Helical" evidence="7">
    <location>
        <begin position="203"/>
        <end position="224"/>
    </location>
</feature>
<comment type="similarity">
    <text evidence="5">Belongs to the SAT4 family.</text>
</comment>
<evidence type="ECO:0000256" key="3">
    <source>
        <dbReference type="ARBA" id="ARBA00022989"/>
    </source>
</evidence>
<dbReference type="STRING" id="105696.A0A1Y2LV91"/>
<dbReference type="InterPro" id="IPR049326">
    <property type="entry name" value="Rhodopsin_dom_fungi"/>
</dbReference>
<evidence type="ECO:0000256" key="1">
    <source>
        <dbReference type="ARBA" id="ARBA00004141"/>
    </source>
</evidence>
<dbReference type="Proteomes" id="UP000193240">
    <property type="component" value="Unassembled WGS sequence"/>
</dbReference>
<evidence type="ECO:0000313" key="10">
    <source>
        <dbReference type="Proteomes" id="UP000193240"/>
    </source>
</evidence>
<keyword evidence="4 7" id="KW-0472">Membrane</keyword>
<dbReference type="GO" id="GO:0016020">
    <property type="term" value="C:membrane"/>
    <property type="evidence" value="ECO:0007669"/>
    <property type="project" value="UniProtKB-SubCell"/>
</dbReference>
<organism evidence="9 10">
    <name type="scientific">Epicoccum nigrum</name>
    <name type="common">Soil fungus</name>
    <name type="synonym">Epicoccum purpurascens</name>
    <dbReference type="NCBI Taxonomy" id="105696"/>
    <lineage>
        <taxon>Eukaryota</taxon>
        <taxon>Fungi</taxon>
        <taxon>Dikarya</taxon>
        <taxon>Ascomycota</taxon>
        <taxon>Pezizomycotina</taxon>
        <taxon>Dothideomycetes</taxon>
        <taxon>Pleosporomycetidae</taxon>
        <taxon>Pleosporales</taxon>
        <taxon>Pleosporineae</taxon>
        <taxon>Didymellaceae</taxon>
        <taxon>Epicoccum</taxon>
    </lineage>
</organism>
<dbReference type="OMA" id="ADSLNWC"/>
<evidence type="ECO:0000259" key="8">
    <source>
        <dbReference type="Pfam" id="PF20684"/>
    </source>
</evidence>
<dbReference type="PANTHER" id="PTHR33048:SF19">
    <property type="entry name" value="MEMBRANE PROTEIN PTH11-LIKE, PUTATIVE (AFU_ORTHOLOGUE AFUA_1G14080)-RELATED"/>
    <property type="match status" value="1"/>
</dbReference>
<comment type="subcellular location">
    <subcellularLocation>
        <location evidence="1">Membrane</location>
        <topology evidence="1">Multi-pass membrane protein</topology>
    </subcellularLocation>
</comment>
<dbReference type="InParanoid" id="A0A1Y2LV91"/>
<feature type="transmembrane region" description="Helical" evidence="7">
    <location>
        <begin position="72"/>
        <end position="96"/>
    </location>
</feature>
<evidence type="ECO:0000256" key="6">
    <source>
        <dbReference type="SAM" id="MobiDB-lite"/>
    </source>
</evidence>